<dbReference type="EMBL" id="FWXB01000008">
    <property type="protein sequence ID" value="SMC12639.1"/>
    <property type="molecule type" value="Genomic_DNA"/>
</dbReference>
<evidence type="ECO:0000313" key="2">
    <source>
        <dbReference type="EMBL" id="SMC12639.1"/>
    </source>
</evidence>
<dbReference type="RefSeq" id="WP_085800581.1">
    <property type="nucleotide sequence ID" value="NZ_FWXB01000008.1"/>
</dbReference>
<dbReference type="Gene3D" id="1.10.10.10">
    <property type="entry name" value="Winged helix-like DNA-binding domain superfamily/Winged helix DNA-binding domain"/>
    <property type="match status" value="1"/>
</dbReference>
<dbReference type="PANTHER" id="PTHR30514">
    <property type="entry name" value="GLUCOKINASE"/>
    <property type="match status" value="1"/>
</dbReference>
<dbReference type="SUPFAM" id="SSF53697">
    <property type="entry name" value="SIS domain"/>
    <property type="match status" value="1"/>
</dbReference>
<dbReference type="InterPro" id="IPR009057">
    <property type="entry name" value="Homeodomain-like_sf"/>
</dbReference>
<name>A0A1X7BTT8_9RHOB</name>
<dbReference type="InterPro" id="IPR036388">
    <property type="entry name" value="WH-like_DNA-bd_sf"/>
</dbReference>
<dbReference type="GO" id="GO:1901135">
    <property type="term" value="P:carbohydrate derivative metabolic process"/>
    <property type="evidence" value="ECO:0007669"/>
    <property type="project" value="InterPro"/>
</dbReference>
<organism evidence="2 3">
    <name type="scientific">Roseovarius aestuarii</name>
    <dbReference type="NCBI Taxonomy" id="475083"/>
    <lineage>
        <taxon>Bacteria</taxon>
        <taxon>Pseudomonadati</taxon>
        <taxon>Pseudomonadota</taxon>
        <taxon>Alphaproteobacteria</taxon>
        <taxon>Rhodobacterales</taxon>
        <taxon>Roseobacteraceae</taxon>
        <taxon>Roseovarius</taxon>
    </lineage>
</organism>
<dbReference type="Gene3D" id="3.40.50.10490">
    <property type="entry name" value="Glucose-6-phosphate isomerase like protein, domain 1"/>
    <property type="match status" value="1"/>
</dbReference>
<dbReference type="InterPro" id="IPR000281">
    <property type="entry name" value="HTH_RpiR"/>
</dbReference>
<dbReference type="GO" id="GO:0003677">
    <property type="term" value="F:DNA binding"/>
    <property type="evidence" value="ECO:0007669"/>
    <property type="project" value="InterPro"/>
</dbReference>
<dbReference type="OrthoDB" id="8582409at2"/>
<evidence type="ECO:0000259" key="1">
    <source>
        <dbReference type="PROSITE" id="PS51071"/>
    </source>
</evidence>
<sequence length="283" mass="31731">MPLKIEDMIRDGDVDFTKLEQRVATYLIGRPEALALETSAEIAEKLEVSPMTVSRFFRKLGFERASELRNQARHEFSGPRSARVGDRYQSFVRAKTTQSAGRDGEIAELGINAALHLRTSPKWQSAVRAVAQSDFVAIVGFQLYQYLATGLAMRLNYVRPGVSMVSGSDGVYTEVFSQETDSKCLLIIDMFRYASHGPVLAEQAKKNGYQVILMCDEFCDWGSQLADFVFTYPNEGQFFLPLPVGLHFGLNLLYQDVVYALGDRATEKVEAMSRNQEIFGGFM</sequence>
<keyword evidence="3" id="KW-1185">Reference proteome</keyword>
<protein>
    <submittedName>
        <fullName evidence="2">HTH-type transcriptional regulator MurR</fullName>
    </submittedName>
</protein>
<dbReference type="SUPFAM" id="SSF46689">
    <property type="entry name" value="Homeodomain-like"/>
    <property type="match status" value="1"/>
</dbReference>
<dbReference type="Proteomes" id="UP000193224">
    <property type="component" value="Unassembled WGS sequence"/>
</dbReference>
<feature type="domain" description="HTH rpiR-type" evidence="1">
    <location>
        <begin position="3"/>
        <end position="79"/>
    </location>
</feature>
<dbReference type="GO" id="GO:0097367">
    <property type="term" value="F:carbohydrate derivative binding"/>
    <property type="evidence" value="ECO:0007669"/>
    <property type="project" value="InterPro"/>
</dbReference>
<accession>A0A1X7BTT8</accession>
<dbReference type="Pfam" id="PF01418">
    <property type="entry name" value="HTH_6"/>
    <property type="match status" value="1"/>
</dbReference>
<proteinExistence type="predicted"/>
<gene>
    <name evidence="2" type="primary">murR</name>
    <name evidence="2" type="ORF">ROA7745_02467</name>
</gene>
<dbReference type="AlphaFoldDB" id="A0A1X7BTT8"/>
<dbReference type="PROSITE" id="PS51071">
    <property type="entry name" value="HTH_RPIR"/>
    <property type="match status" value="1"/>
</dbReference>
<dbReference type="PANTHER" id="PTHR30514:SF18">
    <property type="entry name" value="RPIR-FAMILY TRANSCRIPTIONAL REGULATOR"/>
    <property type="match status" value="1"/>
</dbReference>
<reference evidence="2 3" key="1">
    <citation type="submission" date="2017-03" db="EMBL/GenBank/DDBJ databases">
        <authorList>
            <person name="Afonso C.L."/>
            <person name="Miller P.J."/>
            <person name="Scott M.A."/>
            <person name="Spackman E."/>
            <person name="Goraichik I."/>
            <person name="Dimitrov K.M."/>
            <person name="Suarez D.L."/>
            <person name="Swayne D.E."/>
        </authorList>
    </citation>
    <scope>NUCLEOTIDE SEQUENCE [LARGE SCALE GENOMIC DNA]</scope>
    <source>
        <strain evidence="2 3">CECT 7745</strain>
    </source>
</reference>
<dbReference type="InterPro" id="IPR046348">
    <property type="entry name" value="SIS_dom_sf"/>
</dbReference>
<evidence type="ECO:0000313" key="3">
    <source>
        <dbReference type="Proteomes" id="UP000193224"/>
    </source>
</evidence>
<dbReference type="InterPro" id="IPR047640">
    <property type="entry name" value="RpiR-like"/>
</dbReference>
<dbReference type="GO" id="GO:0003700">
    <property type="term" value="F:DNA-binding transcription factor activity"/>
    <property type="evidence" value="ECO:0007669"/>
    <property type="project" value="InterPro"/>
</dbReference>